<dbReference type="Proteomes" id="UP000299102">
    <property type="component" value="Unassembled WGS sequence"/>
</dbReference>
<keyword evidence="3" id="KW-1185">Reference proteome</keyword>
<feature type="region of interest" description="Disordered" evidence="1">
    <location>
        <begin position="43"/>
        <end position="76"/>
    </location>
</feature>
<comment type="caution">
    <text evidence="2">The sequence shown here is derived from an EMBL/GenBank/DDBJ whole genome shotgun (WGS) entry which is preliminary data.</text>
</comment>
<organism evidence="2 3">
    <name type="scientific">Eumeta variegata</name>
    <name type="common">Bagworm moth</name>
    <name type="synonym">Eumeta japonica</name>
    <dbReference type="NCBI Taxonomy" id="151549"/>
    <lineage>
        <taxon>Eukaryota</taxon>
        <taxon>Metazoa</taxon>
        <taxon>Ecdysozoa</taxon>
        <taxon>Arthropoda</taxon>
        <taxon>Hexapoda</taxon>
        <taxon>Insecta</taxon>
        <taxon>Pterygota</taxon>
        <taxon>Neoptera</taxon>
        <taxon>Endopterygota</taxon>
        <taxon>Lepidoptera</taxon>
        <taxon>Glossata</taxon>
        <taxon>Ditrysia</taxon>
        <taxon>Tineoidea</taxon>
        <taxon>Psychidae</taxon>
        <taxon>Oiketicinae</taxon>
        <taxon>Eumeta</taxon>
    </lineage>
</organism>
<evidence type="ECO:0000256" key="1">
    <source>
        <dbReference type="SAM" id="MobiDB-lite"/>
    </source>
</evidence>
<feature type="compositionally biased region" description="Pro residues" evidence="1">
    <location>
        <begin position="59"/>
        <end position="69"/>
    </location>
</feature>
<proteinExistence type="predicted"/>
<name>A0A4C1X0S7_EUMVA</name>
<accession>A0A4C1X0S7</accession>
<dbReference type="EMBL" id="BGZK01000695">
    <property type="protein sequence ID" value="GBP56552.1"/>
    <property type="molecule type" value="Genomic_DNA"/>
</dbReference>
<evidence type="ECO:0000313" key="3">
    <source>
        <dbReference type="Proteomes" id="UP000299102"/>
    </source>
</evidence>
<evidence type="ECO:0000313" key="2">
    <source>
        <dbReference type="EMBL" id="GBP56552.1"/>
    </source>
</evidence>
<protein>
    <submittedName>
        <fullName evidence="2">Uncharacterized protein</fullName>
    </submittedName>
</protein>
<gene>
    <name evidence="2" type="ORF">EVAR_53626_1</name>
</gene>
<sequence length="76" mass="8379">MPMSSDDHLLSDGSVARLHLAHAIKNHWTSGKNNYASRTVRMSLANVPERPINDDKRPPPSARPPAPPAPREHSSH</sequence>
<reference evidence="2 3" key="1">
    <citation type="journal article" date="2019" name="Commun. Biol.">
        <title>The bagworm genome reveals a unique fibroin gene that provides high tensile strength.</title>
        <authorList>
            <person name="Kono N."/>
            <person name="Nakamura H."/>
            <person name="Ohtoshi R."/>
            <person name="Tomita M."/>
            <person name="Numata K."/>
            <person name="Arakawa K."/>
        </authorList>
    </citation>
    <scope>NUCLEOTIDE SEQUENCE [LARGE SCALE GENOMIC DNA]</scope>
</reference>
<dbReference type="AlphaFoldDB" id="A0A4C1X0S7"/>